<evidence type="ECO:0000313" key="3">
    <source>
        <dbReference type="Proteomes" id="UP001500902"/>
    </source>
</evidence>
<protein>
    <recommendedName>
        <fullName evidence="4">Secreted protein</fullName>
    </recommendedName>
</protein>
<feature type="signal peptide" evidence="1">
    <location>
        <begin position="1"/>
        <end position="28"/>
    </location>
</feature>
<feature type="chain" id="PRO_5047476518" description="Secreted protein" evidence="1">
    <location>
        <begin position="29"/>
        <end position="116"/>
    </location>
</feature>
<dbReference type="EMBL" id="BAAAZP010000054">
    <property type="protein sequence ID" value="GAA3664056.1"/>
    <property type="molecule type" value="Genomic_DNA"/>
</dbReference>
<keyword evidence="1" id="KW-0732">Signal</keyword>
<sequence>MTQVIRSLAIAMGAVFMLMSFGSGVAGAATASASAGSAAGVLCNAPGTGNTTVWGKCWRGGTTKTSQARLVYWCVNAFGGGSKQYSTKWKTIPAGKTVKFVGECTFKARNPYFQKR</sequence>
<evidence type="ECO:0008006" key="4">
    <source>
        <dbReference type="Google" id="ProtNLM"/>
    </source>
</evidence>
<organism evidence="2 3">
    <name type="scientific">Nonomuraea antimicrobica</name>
    <dbReference type="NCBI Taxonomy" id="561173"/>
    <lineage>
        <taxon>Bacteria</taxon>
        <taxon>Bacillati</taxon>
        <taxon>Actinomycetota</taxon>
        <taxon>Actinomycetes</taxon>
        <taxon>Streptosporangiales</taxon>
        <taxon>Streptosporangiaceae</taxon>
        <taxon>Nonomuraea</taxon>
    </lineage>
</organism>
<comment type="caution">
    <text evidence="2">The sequence shown here is derived from an EMBL/GenBank/DDBJ whole genome shotgun (WGS) entry which is preliminary data.</text>
</comment>
<evidence type="ECO:0000256" key="1">
    <source>
        <dbReference type="SAM" id="SignalP"/>
    </source>
</evidence>
<evidence type="ECO:0000313" key="2">
    <source>
        <dbReference type="EMBL" id="GAA3664056.1"/>
    </source>
</evidence>
<dbReference type="Proteomes" id="UP001500902">
    <property type="component" value="Unassembled WGS sequence"/>
</dbReference>
<reference evidence="3" key="1">
    <citation type="journal article" date="2019" name="Int. J. Syst. Evol. Microbiol.">
        <title>The Global Catalogue of Microorganisms (GCM) 10K type strain sequencing project: providing services to taxonomists for standard genome sequencing and annotation.</title>
        <authorList>
            <consortium name="The Broad Institute Genomics Platform"/>
            <consortium name="The Broad Institute Genome Sequencing Center for Infectious Disease"/>
            <person name="Wu L."/>
            <person name="Ma J."/>
        </authorList>
    </citation>
    <scope>NUCLEOTIDE SEQUENCE [LARGE SCALE GENOMIC DNA]</scope>
    <source>
        <strain evidence="3">JCM 16904</strain>
    </source>
</reference>
<proteinExistence type="predicted"/>
<dbReference type="RefSeq" id="WP_344877282.1">
    <property type="nucleotide sequence ID" value="NZ_BAAAZP010000054.1"/>
</dbReference>
<gene>
    <name evidence="2" type="ORF">GCM10022224_030020</name>
</gene>
<accession>A0ABP7BMW0</accession>
<name>A0ABP7BMW0_9ACTN</name>
<keyword evidence="3" id="KW-1185">Reference proteome</keyword>